<dbReference type="SUPFAM" id="SSF53254">
    <property type="entry name" value="Phosphoglycerate mutase-like"/>
    <property type="match status" value="1"/>
</dbReference>
<comment type="caution">
    <text evidence="2">The sequence shown here is derived from an EMBL/GenBank/DDBJ whole genome shotgun (WGS) entry which is preliminary data.</text>
</comment>
<dbReference type="Proteomes" id="UP000176511">
    <property type="component" value="Unassembled WGS sequence"/>
</dbReference>
<dbReference type="GO" id="GO:0005737">
    <property type="term" value="C:cytoplasm"/>
    <property type="evidence" value="ECO:0007669"/>
    <property type="project" value="TreeGrafter"/>
</dbReference>
<accession>A0A1F6DJ15</accession>
<dbReference type="InterPro" id="IPR013078">
    <property type="entry name" value="His_Pase_superF_clade-1"/>
</dbReference>
<gene>
    <name evidence="2" type="ORF">A3C87_00055</name>
</gene>
<dbReference type="Pfam" id="PF00300">
    <property type="entry name" value="His_Phos_1"/>
    <property type="match status" value="1"/>
</dbReference>
<evidence type="ECO:0000256" key="1">
    <source>
        <dbReference type="SAM" id="Phobius"/>
    </source>
</evidence>
<protein>
    <recommendedName>
        <fullName evidence="4">Phosphoglycerate mutase</fullName>
    </recommendedName>
</protein>
<dbReference type="PANTHER" id="PTHR48100:SF1">
    <property type="entry name" value="HISTIDINE PHOSPHATASE FAMILY PROTEIN-RELATED"/>
    <property type="match status" value="1"/>
</dbReference>
<reference evidence="2 3" key="1">
    <citation type="journal article" date="2016" name="Nat. Commun.">
        <title>Thousands of microbial genomes shed light on interconnected biogeochemical processes in an aquifer system.</title>
        <authorList>
            <person name="Anantharaman K."/>
            <person name="Brown C.T."/>
            <person name="Hug L.A."/>
            <person name="Sharon I."/>
            <person name="Castelle C.J."/>
            <person name="Probst A.J."/>
            <person name="Thomas B.C."/>
            <person name="Singh A."/>
            <person name="Wilkins M.J."/>
            <person name="Karaoz U."/>
            <person name="Brodie E.L."/>
            <person name="Williams K.H."/>
            <person name="Hubbard S.S."/>
            <person name="Banfield J.F."/>
        </authorList>
    </citation>
    <scope>NUCLEOTIDE SEQUENCE [LARGE SCALE GENOMIC DNA]</scope>
</reference>
<dbReference type="PANTHER" id="PTHR48100">
    <property type="entry name" value="BROAD-SPECIFICITY PHOSPHATASE YOR283W-RELATED"/>
    <property type="match status" value="1"/>
</dbReference>
<dbReference type="AlphaFoldDB" id="A0A1F6DJ15"/>
<sequence length="198" mass="22514">MVRHGKTELGASHRFQSPNTPLSAQGAEAVMQCANTLAQERVTKVYTSGYQRAVETAQVIAKRHALVPQEHKLFFEKYNSSAVIGRSYVSVPFLVLGLTTIAHLFVRQAKYKDEETLDELWERANEARAYLSGEAKHEDTVIVVSHALWIAAFLGACEKERPRIIRYVILVLRALCMRNTQQYVLELDNVTKAWKRLK</sequence>
<feature type="transmembrane region" description="Helical" evidence="1">
    <location>
        <begin position="140"/>
        <end position="157"/>
    </location>
</feature>
<dbReference type="GO" id="GO:0016791">
    <property type="term" value="F:phosphatase activity"/>
    <property type="evidence" value="ECO:0007669"/>
    <property type="project" value="TreeGrafter"/>
</dbReference>
<proteinExistence type="predicted"/>
<evidence type="ECO:0008006" key="4">
    <source>
        <dbReference type="Google" id="ProtNLM"/>
    </source>
</evidence>
<feature type="transmembrane region" description="Helical" evidence="1">
    <location>
        <begin position="87"/>
        <end position="106"/>
    </location>
</feature>
<evidence type="ECO:0000313" key="3">
    <source>
        <dbReference type="Proteomes" id="UP000176511"/>
    </source>
</evidence>
<evidence type="ECO:0000313" key="2">
    <source>
        <dbReference type="EMBL" id="OGG61366.1"/>
    </source>
</evidence>
<organism evidence="2 3">
    <name type="scientific">Candidatus Kaiserbacteria bacterium RIFCSPHIGHO2_02_FULL_49_34</name>
    <dbReference type="NCBI Taxonomy" id="1798491"/>
    <lineage>
        <taxon>Bacteria</taxon>
        <taxon>Candidatus Kaiseribacteriota</taxon>
    </lineage>
</organism>
<keyword evidence="1" id="KW-0812">Transmembrane</keyword>
<keyword evidence="1" id="KW-1133">Transmembrane helix</keyword>
<dbReference type="CDD" id="cd07067">
    <property type="entry name" value="HP_PGM_like"/>
    <property type="match status" value="1"/>
</dbReference>
<dbReference type="EMBL" id="MFLE01000018">
    <property type="protein sequence ID" value="OGG61366.1"/>
    <property type="molecule type" value="Genomic_DNA"/>
</dbReference>
<name>A0A1F6DJ15_9BACT</name>
<dbReference type="SMART" id="SM00855">
    <property type="entry name" value="PGAM"/>
    <property type="match status" value="1"/>
</dbReference>
<dbReference type="STRING" id="1798491.A3C87_00055"/>
<dbReference type="InterPro" id="IPR050275">
    <property type="entry name" value="PGM_Phosphatase"/>
</dbReference>
<dbReference type="Gene3D" id="3.40.50.1240">
    <property type="entry name" value="Phosphoglycerate mutase-like"/>
    <property type="match status" value="1"/>
</dbReference>
<dbReference type="InterPro" id="IPR029033">
    <property type="entry name" value="His_PPase_superfam"/>
</dbReference>
<keyword evidence="1" id="KW-0472">Membrane</keyword>